<dbReference type="EMBL" id="JABTTQ020000001">
    <property type="protein sequence ID" value="KAK6163589.1"/>
    <property type="molecule type" value="Genomic_DNA"/>
</dbReference>
<gene>
    <name evidence="2" type="ORF">DH2020_000453</name>
</gene>
<keyword evidence="3" id="KW-1185">Reference proteome</keyword>
<feature type="compositionally biased region" description="Polar residues" evidence="1">
    <location>
        <begin position="46"/>
        <end position="56"/>
    </location>
</feature>
<evidence type="ECO:0000313" key="2">
    <source>
        <dbReference type="EMBL" id="KAK6163589.1"/>
    </source>
</evidence>
<feature type="compositionally biased region" description="Acidic residues" evidence="1">
    <location>
        <begin position="71"/>
        <end position="93"/>
    </location>
</feature>
<sequence length="93" mass="10064">MLATSAEDNGVCGSNPTSDDLLEYYQPISTVDNGGGDDDDEEGDCSDQNPSHNFYQLPNGWAENGVSSLDLSDDDHEDEEEDELAMESESAIE</sequence>
<dbReference type="Proteomes" id="UP001318860">
    <property type="component" value="Unassembled WGS sequence"/>
</dbReference>
<comment type="caution">
    <text evidence="2">The sequence shown here is derived from an EMBL/GenBank/DDBJ whole genome shotgun (WGS) entry which is preliminary data.</text>
</comment>
<organism evidence="2 3">
    <name type="scientific">Rehmannia glutinosa</name>
    <name type="common">Chinese foxglove</name>
    <dbReference type="NCBI Taxonomy" id="99300"/>
    <lineage>
        <taxon>Eukaryota</taxon>
        <taxon>Viridiplantae</taxon>
        <taxon>Streptophyta</taxon>
        <taxon>Embryophyta</taxon>
        <taxon>Tracheophyta</taxon>
        <taxon>Spermatophyta</taxon>
        <taxon>Magnoliopsida</taxon>
        <taxon>eudicotyledons</taxon>
        <taxon>Gunneridae</taxon>
        <taxon>Pentapetalae</taxon>
        <taxon>asterids</taxon>
        <taxon>lamiids</taxon>
        <taxon>Lamiales</taxon>
        <taxon>Orobanchaceae</taxon>
        <taxon>Rehmannieae</taxon>
        <taxon>Rehmannia</taxon>
    </lineage>
</organism>
<name>A0ABR0XX51_REHGL</name>
<proteinExistence type="predicted"/>
<evidence type="ECO:0000256" key="1">
    <source>
        <dbReference type="SAM" id="MobiDB-lite"/>
    </source>
</evidence>
<reference evidence="2 3" key="1">
    <citation type="journal article" date="2021" name="Comput. Struct. Biotechnol. J.">
        <title>De novo genome assembly of the potent medicinal plant Rehmannia glutinosa using nanopore technology.</title>
        <authorList>
            <person name="Ma L."/>
            <person name="Dong C."/>
            <person name="Song C."/>
            <person name="Wang X."/>
            <person name="Zheng X."/>
            <person name="Niu Y."/>
            <person name="Chen S."/>
            <person name="Feng W."/>
        </authorList>
    </citation>
    <scope>NUCLEOTIDE SEQUENCE [LARGE SCALE GENOMIC DNA]</scope>
    <source>
        <strain evidence="2">DH-2019</strain>
    </source>
</reference>
<protein>
    <submittedName>
        <fullName evidence="2">Uncharacterized protein</fullName>
    </submittedName>
</protein>
<accession>A0ABR0XX51</accession>
<evidence type="ECO:0000313" key="3">
    <source>
        <dbReference type="Proteomes" id="UP001318860"/>
    </source>
</evidence>
<feature type="region of interest" description="Disordered" evidence="1">
    <location>
        <begin position="1"/>
        <end position="93"/>
    </location>
</feature>
<feature type="compositionally biased region" description="Acidic residues" evidence="1">
    <location>
        <begin position="35"/>
        <end position="45"/>
    </location>
</feature>